<evidence type="ECO:0000313" key="1">
    <source>
        <dbReference type="EMBL" id="SDM61747.1"/>
    </source>
</evidence>
<name>A0A1G9UPH8_9SPHI</name>
<dbReference type="Proteomes" id="UP000183200">
    <property type="component" value="Unassembled WGS sequence"/>
</dbReference>
<dbReference type="AlphaFoldDB" id="A0A1G9UPH8"/>
<dbReference type="RefSeq" id="WP_074607466.1">
    <property type="nucleotide sequence ID" value="NZ_FNGY01000004.1"/>
</dbReference>
<accession>A0A1G9UPH8</accession>
<protein>
    <submittedName>
        <fullName evidence="1">Uncharacterized protein</fullName>
    </submittedName>
</protein>
<sequence length="360" mass="42475">MKLFNLDLHATVIKDLIDLFEGFGHQVDNWSISSHSWIHGWEQKEVEVLNQFTWQHLNENMCSRFYGRYKDELSVYDAFIVTHTPSFALLYREFNKPIITVASTRYEAPFSGSKRHWEWLNESIHDLSRRQLMARVANNKYDQHYCQLFTGLSWTHIPSYCGHMTVQWNPERPSFLVDSRMLPIRLKNTSLVHKKSLGRFEWADLAKYAGIIVIPYNASIMSVFEYYTAGIPLFFPSKKFCMELYENSLGLGVLSDLSWLQISGVTDALVLPAGENDPNNYKNPEVVERWLDHADWYDREWMPYITYFDSFVDLEEKIKSADLAGISEKMRRHNEIRKHKIEMLWNQELNILTNNNQIIR</sequence>
<dbReference type="OrthoDB" id="643301at2"/>
<gene>
    <name evidence="1" type="ORF">SAMN05421820_104235</name>
</gene>
<organism evidence="1 2">
    <name type="scientific">Pedobacter steynii</name>
    <dbReference type="NCBI Taxonomy" id="430522"/>
    <lineage>
        <taxon>Bacteria</taxon>
        <taxon>Pseudomonadati</taxon>
        <taxon>Bacteroidota</taxon>
        <taxon>Sphingobacteriia</taxon>
        <taxon>Sphingobacteriales</taxon>
        <taxon>Sphingobacteriaceae</taxon>
        <taxon>Pedobacter</taxon>
    </lineage>
</organism>
<reference evidence="2" key="1">
    <citation type="submission" date="2016-10" db="EMBL/GenBank/DDBJ databases">
        <authorList>
            <person name="Varghese N."/>
            <person name="Submissions S."/>
        </authorList>
    </citation>
    <scope>NUCLEOTIDE SEQUENCE [LARGE SCALE GENOMIC DNA]</scope>
    <source>
        <strain evidence="2">DSM 19110</strain>
    </source>
</reference>
<proteinExistence type="predicted"/>
<keyword evidence="2" id="KW-1185">Reference proteome</keyword>
<evidence type="ECO:0000313" key="2">
    <source>
        <dbReference type="Proteomes" id="UP000183200"/>
    </source>
</evidence>
<dbReference type="EMBL" id="FNGY01000004">
    <property type="protein sequence ID" value="SDM61747.1"/>
    <property type="molecule type" value="Genomic_DNA"/>
</dbReference>